<dbReference type="AlphaFoldDB" id="A0A8J7W077"/>
<keyword evidence="2" id="KW-0812">Transmembrane</keyword>
<dbReference type="EMBL" id="JAGSND010000001">
    <property type="protein sequence ID" value="MBR0596791.1"/>
    <property type="molecule type" value="Genomic_DNA"/>
</dbReference>
<accession>A0A8J7W077</accession>
<gene>
    <name evidence="3" type="ORF">KCX82_02775</name>
</gene>
<dbReference type="InterPro" id="IPR003425">
    <property type="entry name" value="CCB3/YggT"/>
</dbReference>
<dbReference type="Proteomes" id="UP000675664">
    <property type="component" value="Unassembled WGS sequence"/>
</dbReference>
<comment type="caution">
    <text evidence="3">The sequence shown here is derived from an EMBL/GenBank/DDBJ whole genome shotgun (WGS) entry which is preliminary data.</text>
</comment>
<keyword evidence="4" id="KW-1185">Reference proteome</keyword>
<feature type="transmembrane region" description="Helical" evidence="2">
    <location>
        <begin position="73"/>
        <end position="94"/>
    </location>
</feature>
<evidence type="ECO:0000256" key="2">
    <source>
        <dbReference type="SAM" id="Phobius"/>
    </source>
</evidence>
<dbReference type="PANTHER" id="PTHR33219:SF14">
    <property type="entry name" value="PROTEIN COFACTOR ASSEMBLY OF COMPLEX C SUBUNIT B CCB3, CHLOROPLASTIC-RELATED"/>
    <property type="match status" value="1"/>
</dbReference>
<protein>
    <submittedName>
        <fullName evidence="3">YggT family protein</fullName>
    </submittedName>
</protein>
<dbReference type="Pfam" id="PF02325">
    <property type="entry name" value="CCB3_YggT"/>
    <property type="match status" value="1"/>
</dbReference>
<feature type="transmembrane region" description="Helical" evidence="2">
    <location>
        <begin position="12"/>
        <end position="30"/>
    </location>
</feature>
<sequence>MIYVLINAINTFFQILVYLILARAVLSWFIRAPYGSVYKIYVMIMQITEPMLAPCRNILARFGLAGTIDFSPILAIIGLSVINSILVNIIRIFIF</sequence>
<proteinExistence type="inferred from homology"/>
<keyword evidence="2" id="KW-0472">Membrane</keyword>
<name>A0A8J7W077_9FIRM</name>
<evidence type="ECO:0000313" key="3">
    <source>
        <dbReference type="EMBL" id="MBR0596791.1"/>
    </source>
</evidence>
<dbReference type="GO" id="GO:0016020">
    <property type="term" value="C:membrane"/>
    <property type="evidence" value="ECO:0007669"/>
    <property type="project" value="InterPro"/>
</dbReference>
<reference evidence="3" key="1">
    <citation type="submission" date="2021-04" db="EMBL/GenBank/DDBJ databases">
        <title>Sinoanaerobacter chloroacetimidivorans sp. nov., an obligate anaerobic bacterium isolated from anaerobic sludge.</title>
        <authorList>
            <person name="Bao Y."/>
        </authorList>
    </citation>
    <scope>NUCLEOTIDE SEQUENCE</scope>
    <source>
        <strain evidence="3">BAD-6</strain>
    </source>
</reference>
<keyword evidence="2" id="KW-1133">Transmembrane helix</keyword>
<evidence type="ECO:0000313" key="4">
    <source>
        <dbReference type="Proteomes" id="UP000675664"/>
    </source>
</evidence>
<evidence type="ECO:0000256" key="1">
    <source>
        <dbReference type="ARBA" id="ARBA00010894"/>
    </source>
</evidence>
<comment type="similarity">
    <text evidence="1">Belongs to the YggT family.</text>
</comment>
<dbReference type="PANTHER" id="PTHR33219">
    <property type="entry name" value="YLMG HOMOLOG PROTEIN 2, CHLOROPLASTIC"/>
    <property type="match status" value="1"/>
</dbReference>
<dbReference type="RefSeq" id="WP_227016909.1">
    <property type="nucleotide sequence ID" value="NZ_JAGSND010000001.1"/>
</dbReference>
<reference evidence="3" key="2">
    <citation type="submission" date="2021-04" db="EMBL/GenBank/DDBJ databases">
        <authorList>
            <person name="Liu J."/>
        </authorList>
    </citation>
    <scope>NUCLEOTIDE SEQUENCE</scope>
    <source>
        <strain evidence="3">BAD-6</strain>
    </source>
</reference>
<organism evidence="3 4">
    <name type="scientific">Sinanaerobacter chloroacetimidivorans</name>
    <dbReference type="NCBI Taxonomy" id="2818044"/>
    <lineage>
        <taxon>Bacteria</taxon>
        <taxon>Bacillati</taxon>
        <taxon>Bacillota</taxon>
        <taxon>Clostridia</taxon>
        <taxon>Peptostreptococcales</taxon>
        <taxon>Anaerovoracaceae</taxon>
        <taxon>Sinanaerobacter</taxon>
    </lineage>
</organism>